<dbReference type="EMBL" id="NHZQ01000016">
    <property type="protein sequence ID" value="PSK58636.1"/>
    <property type="molecule type" value="Genomic_DNA"/>
</dbReference>
<protein>
    <submittedName>
        <fullName evidence="1">Uncharacterized protein</fullName>
    </submittedName>
</protein>
<dbReference type="InterPro" id="IPR050275">
    <property type="entry name" value="PGM_Phosphatase"/>
</dbReference>
<proteinExistence type="predicted"/>
<comment type="caution">
    <text evidence="1">The sequence shown here is derived from an EMBL/GenBank/DDBJ whole genome shotgun (WGS) entry which is preliminary data.</text>
</comment>
<dbReference type="InterPro" id="IPR029033">
    <property type="entry name" value="His_PPase_superfam"/>
</dbReference>
<keyword evidence="2" id="KW-1185">Reference proteome</keyword>
<organism evidence="1 2">
    <name type="scientific">Elsinoe australis</name>
    <dbReference type="NCBI Taxonomy" id="40998"/>
    <lineage>
        <taxon>Eukaryota</taxon>
        <taxon>Fungi</taxon>
        <taxon>Dikarya</taxon>
        <taxon>Ascomycota</taxon>
        <taxon>Pezizomycotina</taxon>
        <taxon>Dothideomycetes</taxon>
        <taxon>Dothideomycetidae</taxon>
        <taxon>Myriangiales</taxon>
        <taxon>Elsinoaceae</taxon>
        <taxon>Elsinoe</taxon>
    </lineage>
</organism>
<dbReference type="AlphaFoldDB" id="A0A2P8ADV3"/>
<dbReference type="Gene3D" id="3.40.50.1240">
    <property type="entry name" value="Phosphoglycerate mutase-like"/>
    <property type="match status" value="1"/>
</dbReference>
<reference evidence="1 2" key="1">
    <citation type="submission" date="2017-05" db="EMBL/GenBank/DDBJ databases">
        <title>Draft genome sequence of Elsinoe australis.</title>
        <authorList>
            <person name="Cheng Q."/>
        </authorList>
    </citation>
    <scope>NUCLEOTIDE SEQUENCE [LARGE SCALE GENOMIC DNA]</scope>
    <source>
        <strain evidence="1 2">NL1</strain>
    </source>
</reference>
<sequence length="301" mass="33667">MSLPKICQHEAVAGFFFQSDPATDAAVLDYVSKQASVRSKLVMEALSRMTKDLGLIAGTPDPIQGTTNSTPWHRFTRTLQRLNDEAPLNTTYHLIYLGRHGQGWHNVAESKYGTQAWDDHFSKLDYCDGMHFLDARLTETGRQQARLARDTFSRALAAGLPAPEAYILSTKPCHASITLAPSKLLTPSKLLREVIGEHTCDKRSPKTEIQARHPDFFVFEQGFAEDDPFWRPDVRETDADIDARMRKFLDEVLGQTYAKQQVLSFTAHSGAIASILRVTGHRPFELQTGGVVPVVVKTTRE</sequence>
<dbReference type="OrthoDB" id="496981at2759"/>
<evidence type="ECO:0000313" key="1">
    <source>
        <dbReference type="EMBL" id="PSK58636.1"/>
    </source>
</evidence>
<gene>
    <name evidence="1" type="ORF">B9Z65_6651</name>
</gene>
<dbReference type="Proteomes" id="UP000243723">
    <property type="component" value="Unassembled WGS sequence"/>
</dbReference>
<evidence type="ECO:0000313" key="2">
    <source>
        <dbReference type="Proteomes" id="UP000243723"/>
    </source>
</evidence>
<dbReference type="SUPFAM" id="SSF53254">
    <property type="entry name" value="Phosphoglycerate mutase-like"/>
    <property type="match status" value="1"/>
</dbReference>
<dbReference type="PANTHER" id="PTHR48100:SF1">
    <property type="entry name" value="HISTIDINE PHOSPHATASE FAMILY PROTEIN-RELATED"/>
    <property type="match status" value="1"/>
</dbReference>
<name>A0A2P8ADV3_9PEZI</name>
<dbReference type="InterPro" id="IPR013078">
    <property type="entry name" value="His_Pase_superF_clade-1"/>
</dbReference>
<dbReference type="GO" id="GO:0016791">
    <property type="term" value="F:phosphatase activity"/>
    <property type="evidence" value="ECO:0007669"/>
    <property type="project" value="TreeGrafter"/>
</dbReference>
<dbReference type="GO" id="GO:0005737">
    <property type="term" value="C:cytoplasm"/>
    <property type="evidence" value="ECO:0007669"/>
    <property type="project" value="TreeGrafter"/>
</dbReference>
<dbReference type="Pfam" id="PF00300">
    <property type="entry name" value="His_Phos_1"/>
    <property type="match status" value="1"/>
</dbReference>
<dbReference type="PANTHER" id="PTHR48100">
    <property type="entry name" value="BROAD-SPECIFICITY PHOSPHATASE YOR283W-RELATED"/>
    <property type="match status" value="1"/>
</dbReference>
<accession>A0A2P8ADV3</accession>